<protein>
    <recommendedName>
        <fullName evidence="3">Peptidase C39-like domain-containing protein</fullName>
    </recommendedName>
</protein>
<feature type="chain" id="PRO_5046029154" description="Peptidase C39-like domain-containing protein" evidence="2">
    <location>
        <begin position="23"/>
        <end position="282"/>
    </location>
</feature>
<evidence type="ECO:0000256" key="1">
    <source>
        <dbReference type="SAM" id="MobiDB-lite"/>
    </source>
</evidence>
<dbReference type="InterPro" id="IPR039564">
    <property type="entry name" value="Peptidase_C39-like"/>
</dbReference>
<keyword evidence="5" id="KW-1185">Reference proteome</keyword>
<feature type="compositionally biased region" description="Basic and acidic residues" evidence="1">
    <location>
        <begin position="70"/>
        <end position="85"/>
    </location>
</feature>
<dbReference type="EMBL" id="JACOPR010000001">
    <property type="protein sequence ID" value="MBC5729393.1"/>
    <property type="molecule type" value="Genomic_DNA"/>
</dbReference>
<name>A0ABR7HPG8_9FIRM</name>
<comment type="caution">
    <text evidence="4">The sequence shown here is derived from an EMBL/GenBank/DDBJ whole genome shotgun (WGS) entry which is preliminary data.</text>
</comment>
<accession>A0ABR7HPG8</accession>
<evidence type="ECO:0000259" key="3">
    <source>
        <dbReference type="Pfam" id="PF13529"/>
    </source>
</evidence>
<feature type="region of interest" description="Disordered" evidence="1">
    <location>
        <begin position="66"/>
        <end position="85"/>
    </location>
</feature>
<feature type="domain" description="Peptidase C39-like" evidence="3">
    <location>
        <begin position="104"/>
        <end position="235"/>
    </location>
</feature>
<keyword evidence="2" id="KW-0732">Signal</keyword>
<dbReference type="Proteomes" id="UP000660021">
    <property type="component" value="Unassembled WGS sequence"/>
</dbReference>
<evidence type="ECO:0000256" key="2">
    <source>
        <dbReference type="SAM" id="SignalP"/>
    </source>
</evidence>
<evidence type="ECO:0000313" key="5">
    <source>
        <dbReference type="Proteomes" id="UP000660021"/>
    </source>
</evidence>
<dbReference type="InterPro" id="IPR038765">
    <property type="entry name" value="Papain-like_cys_pep_sf"/>
</dbReference>
<dbReference type="Gene3D" id="3.90.70.10">
    <property type="entry name" value="Cysteine proteinases"/>
    <property type="match status" value="1"/>
</dbReference>
<sequence length="282" mass="31154">MKQPVTLALASTLMLTTLVGCAAGAAQTSGADTTSLADAKPTAAQTAENFSDEMKIEHAVDLSPEDGADSVERAGDHEDSPYFKHPDFYNMESTDTLTILPKFKTIQQTSEWSCGVDAILMAMDYYGKLGDWNEESLAALRHELTGEMAGYPGTTLKQAMDILDGVGGFEYITSLDYEDVYSEVTLETFQQWLSEGKPILVAWNDWGGHWQVIIGYDTMGTETTQDDVIIVADSYDTTDHNQDGYGIYPAERFYYNFTMYDSFTEEEGGNDMLFIVPTPTEA</sequence>
<proteinExistence type="predicted"/>
<feature type="signal peptide" evidence="2">
    <location>
        <begin position="1"/>
        <end position="22"/>
    </location>
</feature>
<gene>
    <name evidence="4" type="ORF">H8S34_00900</name>
</gene>
<reference evidence="4 5" key="1">
    <citation type="submission" date="2020-08" db="EMBL/GenBank/DDBJ databases">
        <title>Genome public.</title>
        <authorList>
            <person name="Liu C."/>
            <person name="Sun Q."/>
        </authorList>
    </citation>
    <scope>NUCLEOTIDE SEQUENCE [LARGE SCALE GENOMIC DNA]</scope>
    <source>
        <strain evidence="4 5">New-38</strain>
    </source>
</reference>
<dbReference type="PROSITE" id="PS51257">
    <property type="entry name" value="PROKAR_LIPOPROTEIN"/>
    <property type="match status" value="1"/>
</dbReference>
<dbReference type="Pfam" id="PF13529">
    <property type="entry name" value="Peptidase_C39_2"/>
    <property type="match status" value="1"/>
</dbReference>
<dbReference type="SUPFAM" id="SSF54001">
    <property type="entry name" value="Cysteine proteinases"/>
    <property type="match status" value="1"/>
</dbReference>
<organism evidence="4 5">
    <name type="scientific">Pseudoflavonifractor hominis</name>
    <dbReference type="NCBI Taxonomy" id="2763059"/>
    <lineage>
        <taxon>Bacteria</taxon>
        <taxon>Bacillati</taxon>
        <taxon>Bacillota</taxon>
        <taxon>Clostridia</taxon>
        <taxon>Eubacteriales</taxon>
        <taxon>Oscillospiraceae</taxon>
        <taxon>Pseudoflavonifractor</taxon>
    </lineage>
</organism>
<dbReference type="RefSeq" id="WP_186962795.1">
    <property type="nucleotide sequence ID" value="NZ_JACOPR010000001.1"/>
</dbReference>
<evidence type="ECO:0000313" key="4">
    <source>
        <dbReference type="EMBL" id="MBC5729393.1"/>
    </source>
</evidence>